<dbReference type="PANTHER" id="PTHR21340:SF0">
    <property type="entry name" value="BIS(5'-NUCLEOSYL)-TETRAPHOSPHATASE [ASYMMETRICAL]"/>
    <property type="match status" value="1"/>
</dbReference>
<dbReference type="GO" id="GO:0006167">
    <property type="term" value="P:AMP biosynthetic process"/>
    <property type="evidence" value="ECO:0007669"/>
    <property type="project" value="TreeGrafter"/>
</dbReference>
<evidence type="ECO:0000313" key="8">
    <source>
        <dbReference type="Proteomes" id="UP001153712"/>
    </source>
</evidence>
<comment type="similarity">
    <text evidence="1">Belongs to the Nudix hydrolase family.</text>
</comment>
<accession>A0A9N9TLH1</accession>
<dbReference type="Gene3D" id="3.90.79.10">
    <property type="entry name" value="Nucleoside Triphosphate Pyrophosphohydrolase"/>
    <property type="match status" value="1"/>
</dbReference>
<protein>
    <recommendedName>
        <fullName evidence="2">Bis(5'-nucleosyl)-tetraphosphatase [asymmetrical]</fullName>
    </recommendedName>
    <alternativeName>
        <fullName evidence="5">Diadenosine 5',5'''-P1,P4-tetraphosphate asymmetrical hydrolase</fullName>
    </alternativeName>
</protein>
<gene>
    <name evidence="7" type="ORF">PHYEVI_LOCUS5056</name>
</gene>
<dbReference type="GO" id="GO:0004081">
    <property type="term" value="F:bis(5'-nucleosyl)-tetraphosphatase (asymmetrical) activity"/>
    <property type="evidence" value="ECO:0007669"/>
    <property type="project" value="TreeGrafter"/>
</dbReference>
<reference evidence="7" key="1">
    <citation type="submission" date="2022-01" db="EMBL/GenBank/DDBJ databases">
        <authorList>
            <person name="King R."/>
        </authorList>
    </citation>
    <scope>NUCLEOTIDE SEQUENCE</scope>
</reference>
<keyword evidence="3" id="KW-0547">Nucleotide-binding</keyword>
<dbReference type="SUPFAM" id="SSF55811">
    <property type="entry name" value="Nudix"/>
    <property type="match status" value="1"/>
</dbReference>
<keyword evidence="8" id="KW-1185">Reference proteome</keyword>
<evidence type="ECO:0000313" key="7">
    <source>
        <dbReference type="EMBL" id="CAG9858668.1"/>
    </source>
</evidence>
<dbReference type="GO" id="GO:0000166">
    <property type="term" value="F:nucleotide binding"/>
    <property type="evidence" value="ECO:0007669"/>
    <property type="project" value="UniProtKB-KW"/>
</dbReference>
<dbReference type="AlphaFoldDB" id="A0A9N9TLH1"/>
<evidence type="ECO:0000256" key="5">
    <source>
        <dbReference type="ARBA" id="ARBA00032644"/>
    </source>
</evidence>
<dbReference type="InterPro" id="IPR000086">
    <property type="entry name" value="NUDIX_hydrolase_dom"/>
</dbReference>
<name>A0A9N9TLH1_PHYSR</name>
<keyword evidence="4" id="KW-0378">Hydrolase</keyword>
<evidence type="ECO:0000256" key="4">
    <source>
        <dbReference type="ARBA" id="ARBA00022801"/>
    </source>
</evidence>
<evidence type="ECO:0000256" key="1">
    <source>
        <dbReference type="ARBA" id="ARBA00005582"/>
    </source>
</evidence>
<dbReference type="InterPro" id="IPR015797">
    <property type="entry name" value="NUDIX_hydrolase-like_dom_sf"/>
</dbReference>
<dbReference type="InterPro" id="IPR051325">
    <property type="entry name" value="Nudix_hydrolase_domain"/>
</dbReference>
<evidence type="ECO:0000256" key="2">
    <source>
        <dbReference type="ARBA" id="ARBA00018911"/>
    </source>
</evidence>
<proteinExistence type="inferred from homology"/>
<evidence type="ECO:0000256" key="3">
    <source>
        <dbReference type="ARBA" id="ARBA00022741"/>
    </source>
</evidence>
<dbReference type="PANTHER" id="PTHR21340">
    <property type="entry name" value="DIADENOSINE 5,5-P1,P4-TETRAPHOSPHATE PYROPHOSPHOHYDROLASE MUTT"/>
    <property type="match status" value="1"/>
</dbReference>
<dbReference type="PRINTS" id="PR01405">
    <property type="entry name" value="TETRPHPHTASE"/>
</dbReference>
<organism evidence="7 8">
    <name type="scientific">Phyllotreta striolata</name>
    <name type="common">Striped flea beetle</name>
    <name type="synonym">Crioceris striolata</name>
    <dbReference type="NCBI Taxonomy" id="444603"/>
    <lineage>
        <taxon>Eukaryota</taxon>
        <taxon>Metazoa</taxon>
        <taxon>Ecdysozoa</taxon>
        <taxon>Arthropoda</taxon>
        <taxon>Hexapoda</taxon>
        <taxon>Insecta</taxon>
        <taxon>Pterygota</taxon>
        <taxon>Neoptera</taxon>
        <taxon>Endopterygota</taxon>
        <taxon>Coleoptera</taxon>
        <taxon>Polyphaga</taxon>
        <taxon>Cucujiformia</taxon>
        <taxon>Chrysomeloidea</taxon>
        <taxon>Chrysomelidae</taxon>
        <taxon>Galerucinae</taxon>
        <taxon>Alticini</taxon>
        <taxon>Phyllotreta</taxon>
    </lineage>
</organism>
<sequence>MVNKVAAGFVIFRRFTPTIEYLLLQASYGIHHWTPPKGHVDPGETELMTTALRETEEESGLLKSDLKIYMECKRETTYMVKGKPKDVHYFLAELINSKAEVKLSDEHQDYKWLPLNEACTLASFKEMQDTLKEFDNYIKANLISLVDYLI</sequence>
<dbReference type="InterPro" id="IPR003565">
    <property type="entry name" value="Tetra_PHTase"/>
</dbReference>
<dbReference type="EMBL" id="OU900095">
    <property type="protein sequence ID" value="CAG9858668.1"/>
    <property type="molecule type" value="Genomic_DNA"/>
</dbReference>
<dbReference type="CDD" id="cd03428">
    <property type="entry name" value="NUDIX_Ap4A_Nudt2"/>
    <property type="match status" value="1"/>
</dbReference>
<dbReference type="Proteomes" id="UP001153712">
    <property type="component" value="Chromosome 2"/>
</dbReference>
<dbReference type="OrthoDB" id="276276at2759"/>
<dbReference type="PROSITE" id="PS51462">
    <property type="entry name" value="NUDIX"/>
    <property type="match status" value="1"/>
</dbReference>
<evidence type="ECO:0000259" key="6">
    <source>
        <dbReference type="PROSITE" id="PS51462"/>
    </source>
</evidence>
<dbReference type="GO" id="GO:0006754">
    <property type="term" value="P:ATP biosynthetic process"/>
    <property type="evidence" value="ECO:0007669"/>
    <property type="project" value="TreeGrafter"/>
</dbReference>
<feature type="domain" description="Nudix hydrolase" evidence="6">
    <location>
        <begin position="2"/>
        <end position="135"/>
    </location>
</feature>
<dbReference type="Pfam" id="PF00293">
    <property type="entry name" value="NUDIX"/>
    <property type="match status" value="1"/>
</dbReference>